<sequence length="127" mass="13840">MFKTSRGIQVILYDRQKPGSTNNSIFEDVSVAMNKDDPGIFLASEILEAREIIPVHPRQVGGRGILGSCGPGLASPHLEDPFADKSPWHRRRGVCDVWLSWKSCIKNMDALSGVGKSSVGLTMTDAD</sequence>
<name>A0A2I0U2C9_LIMLA</name>
<keyword evidence="2" id="KW-1185">Reference proteome</keyword>
<reference evidence="2" key="2">
    <citation type="submission" date="2017-12" db="EMBL/GenBank/DDBJ databases">
        <title>Genome sequence of the Bar-tailed Godwit (Limosa lapponica baueri).</title>
        <authorList>
            <person name="Lima N.C.B."/>
            <person name="Parody-Merino A.M."/>
            <person name="Battley P.F."/>
            <person name="Fidler A.E."/>
            <person name="Prosdocimi F."/>
        </authorList>
    </citation>
    <scope>NUCLEOTIDE SEQUENCE [LARGE SCALE GENOMIC DNA]</scope>
</reference>
<dbReference type="EMBL" id="KZ506323">
    <property type="protein sequence ID" value="PKU40169.1"/>
    <property type="molecule type" value="Genomic_DNA"/>
</dbReference>
<protein>
    <submittedName>
        <fullName evidence="1">Uncharacterized protein</fullName>
    </submittedName>
</protein>
<gene>
    <name evidence="1" type="ORF">llap_9523</name>
</gene>
<dbReference type="AlphaFoldDB" id="A0A2I0U2C9"/>
<accession>A0A2I0U2C9</accession>
<reference evidence="2" key="1">
    <citation type="submission" date="2017-11" db="EMBL/GenBank/DDBJ databases">
        <authorList>
            <person name="Lima N.C."/>
            <person name="Parody-Merino A.M."/>
            <person name="Battley P.F."/>
            <person name="Fidler A.E."/>
            <person name="Prosdocimi F."/>
        </authorList>
    </citation>
    <scope>NUCLEOTIDE SEQUENCE [LARGE SCALE GENOMIC DNA]</scope>
</reference>
<dbReference type="Proteomes" id="UP000233556">
    <property type="component" value="Unassembled WGS sequence"/>
</dbReference>
<proteinExistence type="predicted"/>
<evidence type="ECO:0000313" key="1">
    <source>
        <dbReference type="EMBL" id="PKU40169.1"/>
    </source>
</evidence>
<evidence type="ECO:0000313" key="2">
    <source>
        <dbReference type="Proteomes" id="UP000233556"/>
    </source>
</evidence>
<organism evidence="1 2">
    <name type="scientific">Limosa lapponica baueri</name>
    <dbReference type="NCBI Taxonomy" id="1758121"/>
    <lineage>
        <taxon>Eukaryota</taxon>
        <taxon>Metazoa</taxon>
        <taxon>Chordata</taxon>
        <taxon>Craniata</taxon>
        <taxon>Vertebrata</taxon>
        <taxon>Euteleostomi</taxon>
        <taxon>Archelosauria</taxon>
        <taxon>Archosauria</taxon>
        <taxon>Dinosauria</taxon>
        <taxon>Saurischia</taxon>
        <taxon>Theropoda</taxon>
        <taxon>Coelurosauria</taxon>
        <taxon>Aves</taxon>
        <taxon>Neognathae</taxon>
        <taxon>Neoaves</taxon>
        <taxon>Charadriiformes</taxon>
        <taxon>Scolopacidae</taxon>
        <taxon>Limosa</taxon>
    </lineage>
</organism>